<keyword evidence="8" id="KW-1185">Reference proteome</keyword>
<dbReference type="PANTHER" id="PTHR43776:SF7">
    <property type="entry name" value="D,D-DIPEPTIDE TRANSPORT ATP-BINDING PROTEIN DDPF-RELATED"/>
    <property type="match status" value="1"/>
</dbReference>
<evidence type="ECO:0000256" key="2">
    <source>
        <dbReference type="ARBA" id="ARBA00022448"/>
    </source>
</evidence>
<keyword evidence="2" id="KW-0813">Transport</keyword>
<dbReference type="GO" id="GO:0016887">
    <property type="term" value="F:ATP hydrolysis activity"/>
    <property type="evidence" value="ECO:0007669"/>
    <property type="project" value="InterPro"/>
</dbReference>
<comment type="similarity">
    <text evidence="1">Belongs to the ABC transporter superfamily.</text>
</comment>
<evidence type="ECO:0000256" key="5">
    <source>
        <dbReference type="SAM" id="MobiDB-lite"/>
    </source>
</evidence>
<proteinExistence type="inferred from homology"/>
<dbReference type="RefSeq" id="WP_184968873.1">
    <property type="nucleotide sequence ID" value="NZ_JACHIN010000010.1"/>
</dbReference>
<evidence type="ECO:0000256" key="3">
    <source>
        <dbReference type="ARBA" id="ARBA00022741"/>
    </source>
</evidence>
<dbReference type="InterPro" id="IPR017871">
    <property type="entry name" value="ABC_transporter-like_CS"/>
</dbReference>
<sequence length="328" mass="34424">MRSLTLREITVRLDAGRRAFTALDRVSLHVARGSVVGLVGESGSGKSTLGRAVVGLAPLTSGRVLLDGQDVTPGRRRRRSGPGLGIQMVLQDSYSALDPQLTIGRTLDEARQAALLRPATLAAQSAGELLELVGLDHALAAVRPGTLSGGQRQRVALARALASRPEVLILDEVTSALDASVQSAIINLLRDLRGTLGLTMLVIGHNLAAVRHLADSVAVMYAGQIVETAPTERLIGDPRHPYTKALLGAVPRLNGSVSPGAPDPDGANSPGKLPGEPPDPHVPLPGCRFHPQCPVGPLAVPDRTICTTHDPRTDARLRPHQTACHFAA</sequence>
<protein>
    <submittedName>
        <fullName evidence="7">Peptide/nickel transport system ATP-binding protein</fullName>
    </submittedName>
</protein>
<dbReference type="Pfam" id="PF00005">
    <property type="entry name" value="ABC_tran"/>
    <property type="match status" value="1"/>
</dbReference>
<dbReference type="InterPro" id="IPR013563">
    <property type="entry name" value="Oligopep_ABC_C"/>
</dbReference>
<evidence type="ECO:0000256" key="1">
    <source>
        <dbReference type="ARBA" id="ARBA00005417"/>
    </source>
</evidence>
<feature type="domain" description="ABC transporter" evidence="6">
    <location>
        <begin position="4"/>
        <end position="247"/>
    </location>
</feature>
<accession>A0A7W8AAA2</accession>
<dbReference type="GO" id="GO:0005524">
    <property type="term" value="F:ATP binding"/>
    <property type="evidence" value="ECO:0007669"/>
    <property type="project" value="UniProtKB-KW"/>
</dbReference>
<dbReference type="EMBL" id="JACHIN010000010">
    <property type="protein sequence ID" value="MBB5081501.1"/>
    <property type="molecule type" value="Genomic_DNA"/>
</dbReference>
<dbReference type="SMART" id="SM00382">
    <property type="entry name" value="AAA"/>
    <property type="match status" value="1"/>
</dbReference>
<evidence type="ECO:0000313" key="7">
    <source>
        <dbReference type="EMBL" id="MBB5081501.1"/>
    </source>
</evidence>
<dbReference type="Proteomes" id="UP000568380">
    <property type="component" value="Unassembled WGS sequence"/>
</dbReference>
<dbReference type="Gene3D" id="3.40.50.300">
    <property type="entry name" value="P-loop containing nucleotide triphosphate hydrolases"/>
    <property type="match status" value="1"/>
</dbReference>
<dbReference type="InterPro" id="IPR003439">
    <property type="entry name" value="ABC_transporter-like_ATP-bd"/>
</dbReference>
<organism evidence="7 8">
    <name type="scientific">Nonomuraea endophytica</name>
    <dbReference type="NCBI Taxonomy" id="714136"/>
    <lineage>
        <taxon>Bacteria</taxon>
        <taxon>Bacillati</taxon>
        <taxon>Actinomycetota</taxon>
        <taxon>Actinomycetes</taxon>
        <taxon>Streptosporangiales</taxon>
        <taxon>Streptosporangiaceae</taxon>
        <taxon>Nonomuraea</taxon>
    </lineage>
</organism>
<dbReference type="PANTHER" id="PTHR43776">
    <property type="entry name" value="TRANSPORT ATP-BINDING PROTEIN"/>
    <property type="match status" value="1"/>
</dbReference>
<comment type="caution">
    <text evidence="7">The sequence shown here is derived from an EMBL/GenBank/DDBJ whole genome shotgun (WGS) entry which is preliminary data.</text>
</comment>
<keyword evidence="3" id="KW-0547">Nucleotide-binding</keyword>
<dbReference type="InterPro" id="IPR003593">
    <property type="entry name" value="AAA+_ATPase"/>
</dbReference>
<reference evidence="7 8" key="1">
    <citation type="submission" date="2020-08" db="EMBL/GenBank/DDBJ databases">
        <title>Genomic Encyclopedia of Type Strains, Phase IV (KMG-IV): sequencing the most valuable type-strain genomes for metagenomic binning, comparative biology and taxonomic classification.</title>
        <authorList>
            <person name="Goeker M."/>
        </authorList>
    </citation>
    <scope>NUCLEOTIDE SEQUENCE [LARGE SCALE GENOMIC DNA]</scope>
    <source>
        <strain evidence="7 8">DSM 45385</strain>
    </source>
</reference>
<dbReference type="Pfam" id="PF08352">
    <property type="entry name" value="oligo_HPY"/>
    <property type="match status" value="1"/>
</dbReference>
<dbReference type="AlphaFoldDB" id="A0A7W8AAA2"/>
<name>A0A7W8AAA2_9ACTN</name>
<feature type="region of interest" description="Disordered" evidence="5">
    <location>
        <begin position="253"/>
        <end position="284"/>
    </location>
</feature>
<keyword evidence="4 7" id="KW-0067">ATP-binding</keyword>
<evidence type="ECO:0000259" key="6">
    <source>
        <dbReference type="PROSITE" id="PS50893"/>
    </source>
</evidence>
<dbReference type="GO" id="GO:0055085">
    <property type="term" value="P:transmembrane transport"/>
    <property type="evidence" value="ECO:0007669"/>
    <property type="project" value="UniProtKB-ARBA"/>
</dbReference>
<evidence type="ECO:0000313" key="8">
    <source>
        <dbReference type="Proteomes" id="UP000568380"/>
    </source>
</evidence>
<dbReference type="InterPro" id="IPR050319">
    <property type="entry name" value="ABC_transp_ATP-bind"/>
</dbReference>
<dbReference type="SUPFAM" id="SSF52540">
    <property type="entry name" value="P-loop containing nucleoside triphosphate hydrolases"/>
    <property type="match status" value="1"/>
</dbReference>
<dbReference type="GO" id="GO:0015833">
    <property type="term" value="P:peptide transport"/>
    <property type="evidence" value="ECO:0007669"/>
    <property type="project" value="InterPro"/>
</dbReference>
<dbReference type="NCBIfam" id="TIGR01727">
    <property type="entry name" value="oligo_HPY"/>
    <property type="match status" value="1"/>
</dbReference>
<dbReference type="PROSITE" id="PS00211">
    <property type="entry name" value="ABC_TRANSPORTER_1"/>
    <property type="match status" value="1"/>
</dbReference>
<dbReference type="CDD" id="cd03257">
    <property type="entry name" value="ABC_NikE_OppD_transporters"/>
    <property type="match status" value="1"/>
</dbReference>
<gene>
    <name evidence="7" type="ORF">HNR40_006996</name>
</gene>
<dbReference type="InterPro" id="IPR027417">
    <property type="entry name" value="P-loop_NTPase"/>
</dbReference>
<evidence type="ECO:0000256" key="4">
    <source>
        <dbReference type="ARBA" id="ARBA00022840"/>
    </source>
</evidence>
<dbReference type="PROSITE" id="PS50893">
    <property type="entry name" value="ABC_TRANSPORTER_2"/>
    <property type="match status" value="1"/>
</dbReference>